<dbReference type="AlphaFoldDB" id="A0A1J9QSH9"/>
<evidence type="ECO:0000313" key="14">
    <source>
        <dbReference type="Proteomes" id="UP000242791"/>
    </source>
</evidence>
<evidence type="ECO:0000256" key="9">
    <source>
        <dbReference type="ARBA" id="ARBA00023136"/>
    </source>
</evidence>
<dbReference type="InterPro" id="IPR019623">
    <property type="entry name" value="Rot1"/>
</dbReference>
<dbReference type="Pfam" id="PF10681">
    <property type="entry name" value="Rot1"/>
    <property type="match status" value="1"/>
</dbReference>
<comment type="function">
    <text evidence="10">Required for normal levels of the cell wall 1,6-beta-glucan. Involved in a protein folding machinery chaperoning proteins acting in various physiological processes including cell wall synthesis and lysis of autophagic bodies.</text>
</comment>
<dbReference type="PIRSF" id="PIRSF017290">
    <property type="entry name" value="ROT1_prd"/>
    <property type="match status" value="1"/>
</dbReference>
<reference evidence="13 14" key="1">
    <citation type="submission" date="2015-08" db="EMBL/GenBank/DDBJ databases">
        <title>Emmonsia species relationships and genome sequence.</title>
        <authorList>
            <person name="Cuomo C.A."/>
            <person name="Schwartz I.S."/>
            <person name="Kenyon C."/>
            <person name="De Hoog G.S."/>
            <person name="Govender N.P."/>
            <person name="Botha A."/>
            <person name="Moreno L."/>
            <person name="De Vries M."/>
            <person name="Munoz J.F."/>
            <person name="Stielow J.B."/>
        </authorList>
    </citation>
    <scope>NUCLEOTIDE SEQUENCE [LARGE SCALE GENOMIC DNA]</scope>
    <source>
        <strain evidence="13 14">EI222</strain>
    </source>
</reference>
<keyword evidence="5 12" id="KW-0812">Transmembrane</keyword>
<protein>
    <recommendedName>
        <fullName evidence="4">Protein ROT1</fullName>
    </recommendedName>
    <alternativeName>
        <fullName evidence="3">Protein rot1</fullName>
    </alternativeName>
</protein>
<keyword evidence="9 12" id="KW-0472">Membrane</keyword>
<evidence type="ECO:0000256" key="4">
    <source>
        <dbReference type="ARBA" id="ARBA00017291"/>
    </source>
</evidence>
<keyword evidence="14" id="KW-1185">Reference proteome</keyword>
<feature type="region of interest" description="Disordered" evidence="11">
    <location>
        <begin position="142"/>
        <end position="170"/>
    </location>
</feature>
<feature type="non-terminal residue" evidence="13">
    <location>
        <position position="1"/>
    </location>
</feature>
<keyword evidence="8 12" id="KW-1133">Transmembrane helix</keyword>
<evidence type="ECO:0000256" key="6">
    <source>
        <dbReference type="ARBA" id="ARBA00022729"/>
    </source>
</evidence>
<evidence type="ECO:0000256" key="3">
    <source>
        <dbReference type="ARBA" id="ARBA00016195"/>
    </source>
</evidence>
<keyword evidence="6" id="KW-0732">Signal</keyword>
<dbReference type="GO" id="GO:0005789">
    <property type="term" value="C:endoplasmic reticulum membrane"/>
    <property type="evidence" value="ECO:0007669"/>
    <property type="project" value="UniProtKB-SubCell"/>
</dbReference>
<dbReference type="GO" id="GO:0006458">
    <property type="term" value="P:'de novo' protein folding"/>
    <property type="evidence" value="ECO:0007669"/>
    <property type="project" value="InterPro"/>
</dbReference>
<dbReference type="EMBL" id="LGTZ01000857">
    <property type="protein sequence ID" value="OJD23187.1"/>
    <property type="molecule type" value="Genomic_DNA"/>
</dbReference>
<dbReference type="STRING" id="1658174.A0A1J9QSH9"/>
<proteinExistence type="inferred from homology"/>
<evidence type="ECO:0000256" key="10">
    <source>
        <dbReference type="ARBA" id="ARBA00024969"/>
    </source>
</evidence>
<dbReference type="PANTHER" id="PTHR28090:SF1">
    <property type="entry name" value="PROTEIN ROT1"/>
    <property type="match status" value="1"/>
</dbReference>
<name>A0A1J9QSH9_9EURO</name>
<dbReference type="GO" id="GO:0051082">
    <property type="term" value="F:unfolded protein binding"/>
    <property type="evidence" value="ECO:0007669"/>
    <property type="project" value="TreeGrafter"/>
</dbReference>
<evidence type="ECO:0000256" key="1">
    <source>
        <dbReference type="ARBA" id="ARBA00004115"/>
    </source>
</evidence>
<evidence type="ECO:0000256" key="7">
    <source>
        <dbReference type="ARBA" id="ARBA00022824"/>
    </source>
</evidence>
<feature type="compositionally biased region" description="Low complexity" evidence="11">
    <location>
        <begin position="149"/>
        <end position="160"/>
    </location>
</feature>
<comment type="subcellular location">
    <subcellularLocation>
        <location evidence="1">Endoplasmic reticulum membrane</location>
        <topology evidence="1">Single-pass type I membrane protein</topology>
    </subcellularLocation>
</comment>
<comment type="similarity">
    <text evidence="2">Belongs to the ROT1 family.</text>
</comment>
<feature type="transmembrane region" description="Helical" evidence="12">
    <location>
        <begin position="210"/>
        <end position="227"/>
    </location>
</feature>
<sequence length="228" mass="25734">GFYDPVKDRLIEPSHTGISYSFSDDGFYEEAYFRAVSDPTTPECSKGVMQFQHGTYKVERNGSLILTPFSSDGRQLISSPCAGRSAQYYRHIQEEMFERYEVLIDPFHKIPRLNLYLVDGSPLIPMYLAVRPPEMLPTHTLNPTDGPEGAATATSTAAGARKAKAKRTEGSVETEREFKVSQPLRIKSSFVNKMHYYHSKLDRLSSSDKMWWIGVIMTSVGGFALIYK</sequence>
<dbReference type="VEuPathDB" id="FungiDB:ACJ73_05458"/>
<evidence type="ECO:0000256" key="11">
    <source>
        <dbReference type="SAM" id="MobiDB-lite"/>
    </source>
</evidence>
<accession>A0A1J9QSH9</accession>
<organism evidence="13 14">
    <name type="scientific">Blastomyces percursus</name>
    <dbReference type="NCBI Taxonomy" id="1658174"/>
    <lineage>
        <taxon>Eukaryota</taxon>
        <taxon>Fungi</taxon>
        <taxon>Dikarya</taxon>
        <taxon>Ascomycota</taxon>
        <taxon>Pezizomycotina</taxon>
        <taxon>Eurotiomycetes</taxon>
        <taxon>Eurotiomycetidae</taxon>
        <taxon>Onygenales</taxon>
        <taxon>Ajellomycetaceae</taxon>
        <taxon>Blastomyces</taxon>
    </lineage>
</organism>
<dbReference type="Proteomes" id="UP000242791">
    <property type="component" value="Unassembled WGS sequence"/>
</dbReference>
<gene>
    <name evidence="13" type="ORF">ACJ73_05458</name>
</gene>
<dbReference type="OrthoDB" id="5327821at2759"/>
<evidence type="ECO:0000256" key="5">
    <source>
        <dbReference type="ARBA" id="ARBA00022692"/>
    </source>
</evidence>
<evidence type="ECO:0000313" key="13">
    <source>
        <dbReference type="EMBL" id="OJD23187.1"/>
    </source>
</evidence>
<comment type="caution">
    <text evidence="13">The sequence shown here is derived from an EMBL/GenBank/DDBJ whole genome shotgun (WGS) entry which is preliminary data.</text>
</comment>
<evidence type="ECO:0000256" key="8">
    <source>
        <dbReference type="ARBA" id="ARBA00022989"/>
    </source>
</evidence>
<evidence type="ECO:0000256" key="12">
    <source>
        <dbReference type="SAM" id="Phobius"/>
    </source>
</evidence>
<dbReference type="PANTHER" id="PTHR28090">
    <property type="entry name" value="PROTEIN ROT1"/>
    <property type="match status" value="1"/>
</dbReference>
<evidence type="ECO:0000256" key="2">
    <source>
        <dbReference type="ARBA" id="ARBA00007149"/>
    </source>
</evidence>
<keyword evidence="7" id="KW-0256">Endoplasmic reticulum</keyword>